<evidence type="ECO:0000313" key="14">
    <source>
        <dbReference type="Proteomes" id="UP000055060"/>
    </source>
</evidence>
<dbReference type="InterPro" id="IPR017945">
    <property type="entry name" value="DHBP_synth_RibB-like_a/b_dom"/>
</dbReference>
<dbReference type="GO" id="GO:0003725">
    <property type="term" value="F:double-stranded RNA binding"/>
    <property type="evidence" value="ECO:0007669"/>
    <property type="project" value="InterPro"/>
</dbReference>
<dbReference type="EMBL" id="DF967972">
    <property type="protein sequence ID" value="GAP15214.1"/>
    <property type="molecule type" value="Genomic_DNA"/>
</dbReference>
<accession>A0A0S7BBY2</accession>
<comment type="subcellular location">
    <subcellularLocation>
        <location evidence="1">Cytoplasm</location>
    </subcellularLocation>
</comment>
<keyword evidence="5" id="KW-0808">Transferase</keyword>
<dbReference type="STRING" id="360412.LARV_02996"/>
<dbReference type="GO" id="GO:0008033">
    <property type="term" value="P:tRNA processing"/>
    <property type="evidence" value="ECO:0007669"/>
    <property type="project" value="UniProtKB-KW"/>
</dbReference>
<keyword evidence="8" id="KW-0547">Nucleotide-binding</keyword>
<keyword evidence="4" id="KW-0963">Cytoplasm</keyword>
<comment type="catalytic activity">
    <reaction evidence="11">
        <text>L-threonine + hydrogencarbonate + ATP = L-threonylcarbamoyladenylate + diphosphate + H2O</text>
        <dbReference type="Rhea" id="RHEA:36407"/>
        <dbReference type="ChEBI" id="CHEBI:15377"/>
        <dbReference type="ChEBI" id="CHEBI:17544"/>
        <dbReference type="ChEBI" id="CHEBI:30616"/>
        <dbReference type="ChEBI" id="CHEBI:33019"/>
        <dbReference type="ChEBI" id="CHEBI:57926"/>
        <dbReference type="ChEBI" id="CHEBI:73682"/>
        <dbReference type="EC" id="2.7.7.87"/>
    </reaction>
</comment>
<evidence type="ECO:0000256" key="1">
    <source>
        <dbReference type="ARBA" id="ARBA00004496"/>
    </source>
</evidence>
<dbReference type="InterPro" id="IPR050156">
    <property type="entry name" value="TC-AMP_synthase_SUA5"/>
</dbReference>
<dbReference type="GO" id="GO:0006450">
    <property type="term" value="P:regulation of translational fidelity"/>
    <property type="evidence" value="ECO:0007669"/>
    <property type="project" value="TreeGrafter"/>
</dbReference>
<dbReference type="SUPFAM" id="SSF55821">
    <property type="entry name" value="YrdC/RibB"/>
    <property type="match status" value="1"/>
</dbReference>
<organism evidence="13">
    <name type="scientific">Longilinea arvoryzae</name>
    <dbReference type="NCBI Taxonomy" id="360412"/>
    <lineage>
        <taxon>Bacteria</taxon>
        <taxon>Bacillati</taxon>
        <taxon>Chloroflexota</taxon>
        <taxon>Anaerolineae</taxon>
        <taxon>Anaerolineales</taxon>
        <taxon>Anaerolineaceae</taxon>
        <taxon>Longilinea</taxon>
    </lineage>
</organism>
<evidence type="ECO:0000256" key="7">
    <source>
        <dbReference type="ARBA" id="ARBA00022695"/>
    </source>
</evidence>
<dbReference type="PANTHER" id="PTHR17490">
    <property type="entry name" value="SUA5"/>
    <property type="match status" value="1"/>
</dbReference>
<feature type="domain" description="YrdC-like" evidence="12">
    <location>
        <begin position="11"/>
        <end position="195"/>
    </location>
</feature>
<dbReference type="AlphaFoldDB" id="A0A0S7BBY2"/>
<keyword evidence="6" id="KW-0819">tRNA processing</keyword>
<dbReference type="Proteomes" id="UP000055060">
    <property type="component" value="Unassembled WGS sequence"/>
</dbReference>
<dbReference type="OrthoDB" id="9814580at2"/>
<evidence type="ECO:0000256" key="6">
    <source>
        <dbReference type="ARBA" id="ARBA00022694"/>
    </source>
</evidence>
<evidence type="ECO:0000313" key="13">
    <source>
        <dbReference type="EMBL" id="GAP15214.1"/>
    </source>
</evidence>
<evidence type="ECO:0000256" key="5">
    <source>
        <dbReference type="ARBA" id="ARBA00022679"/>
    </source>
</evidence>
<protein>
    <recommendedName>
        <fullName evidence="10">L-threonylcarbamoyladenylate synthase</fullName>
        <ecNumber evidence="3">2.7.7.87</ecNumber>
    </recommendedName>
    <alternativeName>
        <fullName evidence="10">L-threonylcarbamoyladenylate synthase</fullName>
    </alternativeName>
</protein>
<dbReference type="GO" id="GO:0005524">
    <property type="term" value="F:ATP binding"/>
    <property type="evidence" value="ECO:0007669"/>
    <property type="project" value="UniProtKB-KW"/>
</dbReference>
<gene>
    <name evidence="13" type="ORF">LARV_02996</name>
</gene>
<evidence type="ECO:0000256" key="10">
    <source>
        <dbReference type="ARBA" id="ARBA00029774"/>
    </source>
</evidence>
<dbReference type="GO" id="GO:0000049">
    <property type="term" value="F:tRNA binding"/>
    <property type="evidence" value="ECO:0007669"/>
    <property type="project" value="TreeGrafter"/>
</dbReference>
<evidence type="ECO:0000256" key="4">
    <source>
        <dbReference type="ARBA" id="ARBA00022490"/>
    </source>
</evidence>
<dbReference type="Pfam" id="PF01300">
    <property type="entry name" value="Sua5_yciO_yrdC"/>
    <property type="match status" value="1"/>
</dbReference>
<evidence type="ECO:0000256" key="9">
    <source>
        <dbReference type="ARBA" id="ARBA00022840"/>
    </source>
</evidence>
<evidence type="ECO:0000256" key="3">
    <source>
        <dbReference type="ARBA" id="ARBA00012584"/>
    </source>
</evidence>
<dbReference type="PROSITE" id="PS51163">
    <property type="entry name" value="YRDC"/>
    <property type="match status" value="1"/>
</dbReference>
<evidence type="ECO:0000259" key="12">
    <source>
        <dbReference type="PROSITE" id="PS51163"/>
    </source>
</evidence>
<evidence type="ECO:0000256" key="2">
    <source>
        <dbReference type="ARBA" id="ARBA00007663"/>
    </source>
</evidence>
<dbReference type="NCBIfam" id="TIGR00057">
    <property type="entry name" value="L-threonylcarbamoyladenylate synthase"/>
    <property type="match status" value="1"/>
</dbReference>
<dbReference type="Gene3D" id="3.90.870.10">
    <property type="entry name" value="DHBP synthase"/>
    <property type="match status" value="1"/>
</dbReference>
<dbReference type="RefSeq" id="WP_075074404.1">
    <property type="nucleotide sequence ID" value="NZ_DF967972.1"/>
</dbReference>
<dbReference type="InterPro" id="IPR006070">
    <property type="entry name" value="Sua5-like_dom"/>
</dbReference>
<keyword evidence="7" id="KW-0548">Nucleotidyltransferase</keyword>
<reference evidence="13" key="1">
    <citation type="submission" date="2015-07" db="EMBL/GenBank/DDBJ databases">
        <title>Draft Genome Sequences of Anaerolinea thermolimosa IMO-1, Bellilinea caldifistulae GOMI-1, Leptolinea tardivitalis YMTK-2, Levilinea saccharolytica KIBI-1,Longilinea arvoryzae KOME-1, Previously Described as Members of the Anaerolineaceae (Chloroflexi).</title>
        <authorList>
            <person name="Sekiguchi Y."/>
            <person name="Ohashi A."/>
            <person name="Matsuura N."/>
            <person name="Tourlousse M.D."/>
        </authorList>
    </citation>
    <scope>NUCLEOTIDE SEQUENCE [LARGE SCALE GENOMIC DNA]</scope>
    <source>
        <strain evidence="13">KOME-1</strain>
    </source>
</reference>
<keyword evidence="14" id="KW-1185">Reference proteome</keyword>
<dbReference type="GO" id="GO:0061710">
    <property type="term" value="F:L-threonylcarbamoyladenylate synthase"/>
    <property type="evidence" value="ECO:0007669"/>
    <property type="project" value="UniProtKB-EC"/>
</dbReference>
<sequence>MNSKILSVDDPKSLPRALEILQAGGVIAFPTDTVYGLGCRVDLSQSIDRIYQIKERDQAKAIPVLIGDVAHLARVSAGLGDTARKLAACFWPGALTLVVPRNPGLPANLSQLPTIGVRMPDHSFALTLLRSAGPLATTSANLSGLPSPVTAQDVLNQLEDRLDLIIDGGPCPGGVPSTVVDCTGVDPRILREGAITHELLAQALGRDF</sequence>
<comment type="similarity">
    <text evidence="2">Belongs to the SUA5 family.</text>
</comment>
<evidence type="ECO:0000256" key="11">
    <source>
        <dbReference type="ARBA" id="ARBA00048366"/>
    </source>
</evidence>
<evidence type="ECO:0000256" key="8">
    <source>
        <dbReference type="ARBA" id="ARBA00022741"/>
    </source>
</evidence>
<name>A0A0S7BBY2_9CHLR</name>
<dbReference type="GO" id="GO:0005737">
    <property type="term" value="C:cytoplasm"/>
    <property type="evidence" value="ECO:0007669"/>
    <property type="project" value="UniProtKB-SubCell"/>
</dbReference>
<keyword evidence="9" id="KW-0067">ATP-binding</keyword>
<proteinExistence type="inferred from homology"/>
<dbReference type="EC" id="2.7.7.87" evidence="3"/>
<dbReference type="PANTHER" id="PTHR17490:SF16">
    <property type="entry name" value="THREONYLCARBAMOYL-AMP SYNTHASE"/>
    <property type="match status" value="1"/>
</dbReference>